<dbReference type="Proteomes" id="UP000548582">
    <property type="component" value="Unassembled WGS sequence"/>
</dbReference>
<dbReference type="EMBL" id="JABBKX010000003">
    <property type="protein sequence ID" value="NMJ41926.1"/>
    <property type="molecule type" value="Genomic_DNA"/>
</dbReference>
<keyword evidence="1" id="KW-0812">Transmembrane</keyword>
<dbReference type="AlphaFoldDB" id="A0A848ED08"/>
<accession>A0A848ED08</accession>
<evidence type="ECO:0000313" key="2">
    <source>
        <dbReference type="EMBL" id="NMJ41926.1"/>
    </source>
</evidence>
<gene>
    <name evidence="2" type="ORF">GWK16_11795</name>
</gene>
<evidence type="ECO:0000313" key="3">
    <source>
        <dbReference type="Proteomes" id="UP000548582"/>
    </source>
</evidence>
<sequence length="51" mass="5206">MPDPSLGEIACWALILGTFAFVAARRFGVGTAVAVAMLAALTTKAALLNLT</sequence>
<proteinExistence type="predicted"/>
<evidence type="ECO:0000256" key="1">
    <source>
        <dbReference type="SAM" id="Phobius"/>
    </source>
</evidence>
<comment type="caution">
    <text evidence="2">The sequence shown here is derived from an EMBL/GenBank/DDBJ whole genome shotgun (WGS) entry which is preliminary data.</text>
</comment>
<keyword evidence="1" id="KW-1133">Transmembrane helix</keyword>
<feature type="transmembrane region" description="Helical" evidence="1">
    <location>
        <begin position="6"/>
        <end position="24"/>
    </location>
</feature>
<name>A0A848ED08_9PROT</name>
<keyword evidence="1" id="KW-0472">Membrane</keyword>
<organism evidence="2 3">
    <name type="scientific">Neoroseomonas marina</name>
    <dbReference type="NCBI Taxonomy" id="1232220"/>
    <lineage>
        <taxon>Bacteria</taxon>
        <taxon>Pseudomonadati</taxon>
        <taxon>Pseudomonadota</taxon>
        <taxon>Alphaproteobacteria</taxon>
        <taxon>Acetobacterales</taxon>
        <taxon>Acetobacteraceae</taxon>
        <taxon>Neoroseomonas</taxon>
    </lineage>
</organism>
<protein>
    <submittedName>
        <fullName evidence="2">Uncharacterized protein</fullName>
    </submittedName>
</protein>
<dbReference type="RefSeq" id="WP_170054156.1">
    <property type="nucleotide sequence ID" value="NZ_JABBKX010000003.1"/>
</dbReference>
<keyword evidence="3" id="KW-1185">Reference proteome</keyword>
<feature type="transmembrane region" description="Helical" evidence="1">
    <location>
        <begin position="31"/>
        <end position="50"/>
    </location>
</feature>
<reference evidence="2 3" key="1">
    <citation type="submission" date="2020-03" db="EMBL/GenBank/DDBJ databases">
        <authorList>
            <person name="Sun Q."/>
        </authorList>
    </citation>
    <scope>NUCLEOTIDE SEQUENCE [LARGE SCALE GENOMIC DNA]</scope>
    <source>
        <strain evidence="2 3">JC162</strain>
    </source>
</reference>